<feature type="signal peptide" evidence="1">
    <location>
        <begin position="1"/>
        <end position="19"/>
    </location>
</feature>
<dbReference type="Pfam" id="PF06674">
    <property type="entry name" value="DUF1176"/>
    <property type="match status" value="1"/>
</dbReference>
<evidence type="ECO:0000313" key="3">
    <source>
        <dbReference type="Proteomes" id="UP000013261"/>
    </source>
</evidence>
<keyword evidence="3" id="KW-1185">Reference proteome</keyword>
<evidence type="ECO:0000256" key="1">
    <source>
        <dbReference type="SAM" id="SignalP"/>
    </source>
</evidence>
<evidence type="ECO:0000313" key="2">
    <source>
        <dbReference type="EMBL" id="ENW89948.1"/>
    </source>
</evidence>
<dbReference type="OrthoDB" id="6183301at2"/>
<accession>N9L0Y0</accession>
<gene>
    <name evidence="2" type="ORF">F904_03697</name>
</gene>
<dbReference type="EMBL" id="APRL01000015">
    <property type="protein sequence ID" value="ENW89948.1"/>
    <property type="molecule type" value="Genomic_DNA"/>
</dbReference>
<dbReference type="AlphaFoldDB" id="N9L0Y0"/>
<dbReference type="RefSeq" id="WP_005192787.1">
    <property type="nucleotide sequence ID" value="NZ_KB850052.1"/>
</dbReference>
<dbReference type="Proteomes" id="UP000013261">
    <property type="component" value="Unassembled WGS sequence"/>
</dbReference>
<proteinExistence type="predicted"/>
<dbReference type="HOGENOM" id="CLU_043396_0_0_6"/>
<feature type="chain" id="PRO_5004145337" description="DUF1176 domain-containing protein" evidence="1">
    <location>
        <begin position="20"/>
        <end position="354"/>
    </location>
</feature>
<dbReference type="InterPro" id="IPR009560">
    <property type="entry name" value="DUF1176"/>
</dbReference>
<reference evidence="2 3" key="1">
    <citation type="submission" date="2013-02" db="EMBL/GenBank/DDBJ databases">
        <title>The Genome Sequence of Acinetobacter sp. ANC 4105.</title>
        <authorList>
            <consortium name="The Broad Institute Genome Sequencing Platform"/>
            <consortium name="The Broad Institute Genome Sequencing Center for Infectious Disease"/>
            <person name="Cerqueira G."/>
            <person name="Feldgarden M."/>
            <person name="Courvalin P."/>
            <person name="Perichon B."/>
            <person name="Grillot-Courvalin C."/>
            <person name="Clermont D."/>
            <person name="Rocha E."/>
            <person name="Yoon E.-J."/>
            <person name="Nemec A."/>
            <person name="Walker B."/>
            <person name="Young S.K."/>
            <person name="Zeng Q."/>
            <person name="Gargeya S."/>
            <person name="Fitzgerald M."/>
            <person name="Haas B."/>
            <person name="Abouelleil A."/>
            <person name="Alvarado L."/>
            <person name="Arachchi H.M."/>
            <person name="Berlin A.M."/>
            <person name="Chapman S.B."/>
            <person name="Dewar J."/>
            <person name="Goldberg J."/>
            <person name="Griggs A."/>
            <person name="Gujja S."/>
            <person name="Hansen M."/>
            <person name="Howarth C."/>
            <person name="Imamovic A."/>
            <person name="Larimer J."/>
            <person name="McCowan C."/>
            <person name="Murphy C."/>
            <person name="Neiman D."/>
            <person name="Pearson M."/>
            <person name="Priest M."/>
            <person name="Roberts A."/>
            <person name="Saif S."/>
            <person name="Shea T."/>
            <person name="Sisk P."/>
            <person name="Sykes S."/>
            <person name="Wortman J."/>
            <person name="Nusbaum C."/>
            <person name="Birren B."/>
        </authorList>
    </citation>
    <scope>NUCLEOTIDE SEQUENCE [LARGE SCALE GENOMIC DNA]</scope>
    <source>
        <strain evidence="2 3">ANC 4105</strain>
    </source>
</reference>
<dbReference type="PATRIC" id="fig|1217703.3.peg.3591"/>
<keyword evidence="1" id="KW-0732">Signal</keyword>
<evidence type="ECO:0008006" key="4">
    <source>
        <dbReference type="Google" id="ProtNLM"/>
    </source>
</evidence>
<sequence length="354" mass="39533">MNKIFSACCFIAMSSSAFAQDIKGISFSHQDWEIYCSNTGTCRAAGYQNEEYRNEPASLLLTRQAGARQPVQVEFALARYEEPSFPLAKLKNIHFYVNGKDLGAVSFEGTEFPLMGRLSGQQVNALLQQSKKKTEIIFKNANLQWQISDLGMTAVLLKMDDFQKRVGTVGALIKKGKADESHVLAVQPKFTVKQIKTPNKPYLTLQPNNKRYAALYRNLMAAQPTPKQEGFCEGIYDGDETKPQAIELYKLTNKKVLAMTLCWRGAYNEGSGAWVLDESLTTKPNFVTEHASEFYAGIISSSQKGRGIGDCWSSDEWVWDGQKFVHTKDMWTGMCKGLAAGGVWELDQVEAIVK</sequence>
<name>N9L0Y0_9GAMM</name>
<dbReference type="eggNOG" id="COG5342">
    <property type="taxonomic scope" value="Bacteria"/>
</dbReference>
<organism evidence="2 3">
    <name type="scientific">Acinetobacter dispersus</name>
    <dbReference type="NCBI Taxonomy" id="70348"/>
    <lineage>
        <taxon>Bacteria</taxon>
        <taxon>Pseudomonadati</taxon>
        <taxon>Pseudomonadota</taxon>
        <taxon>Gammaproteobacteria</taxon>
        <taxon>Moraxellales</taxon>
        <taxon>Moraxellaceae</taxon>
        <taxon>Acinetobacter</taxon>
    </lineage>
</organism>
<comment type="caution">
    <text evidence="2">The sequence shown here is derived from an EMBL/GenBank/DDBJ whole genome shotgun (WGS) entry which is preliminary data.</text>
</comment>
<protein>
    <recommendedName>
        <fullName evidence="4">DUF1176 domain-containing protein</fullName>
    </recommendedName>
</protein>